<gene>
    <name evidence="1" type="ORF">OWV82_012265</name>
</gene>
<proteinExistence type="predicted"/>
<name>A0ACC1Y2D9_MELAZ</name>
<organism evidence="1 2">
    <name type="scientific">Melia azedarach</name>
    <name type="common">Chinaberry tree</name>
    <dbReference type="NCBI Taxonomy" id="155640"/>
    <lineage>
        <taxon>Eukaryota</taxon>
        <taxon>Viridiplantae</taxon>
        <taxon>Streptophyta</taxon>
        <taxon>Embryophyta</taxon>
        <taxon>Tracheophyta</taxon>
        <taxon>Spermatophyta</taxon>
        <taxon>Magnoliopsida</taxon>
        <taxon>eudicotyledons</taxon>
        <taxon>Gunneridae</taxon>
        <taxon>Pentapetalae</taxon>
        <taxon>rosids</taxon>
        <taxon>malvids</taxon>
        <taxon>Sapindales</taxon>
        <taxon>Meliaceae</taxon>
        <taxon>Melia</taxon>
    </lineage>
</organism>
<evidence type="ECO:0000313" key="1">
    <source>
        <dbReference type="EMBL" id="KAJ4717368.1"/>
    </source>
</evidence>
<dbReference type="Proteomes" id="UP001164539">
    <property type="component" value="Chromosome 6"/>
</dbReference>
<protein>
    <submittedName>
        <fullName evidence="1">Disease resistance protein</fullName>
    </submittedName>
</protein>
<comment type="caution">
    <text evidence="1">The sequence shown here is derived from an EMBL/GenBank/DDBJ whole genome shotgun (WGS) entry which is preliminary data.</text>
</comment>
<sequence length="849" mass="98326">MATDALLQTLTDKIFTALLNQAQFAIDFRDQFEAMKTKLELIKAFLSSTDNLRSRENDLKLFLPNLRKLIYEADDTLTDCLGRDEYQKERSCWSSSPHGGILFRYKTGKKLRQINSRIEKIEMSMGAYLRPQLTIKPGNCTYRSIAYSSQDYDPYEKIGLENDMEKIKTWIFRSNEKLNRVGIVGMGGLGKTTLAQTIFKDRDIGTRFEKRIWLTASQNFNEERIMRDMLKKLGVQDDSTLDANHLLYEIHRTLGDKSYLIVMDDVWNMNIGWCEKLFPTSKNSFVIVTSRDEEVTMRMGVHISRIHRPKTLNEEESWLLFSKFAFSTCSGKCPNDHFERVGRDVLEKCGGLPLAIKSIGALLASKIHSADEWERINDSFHKLTTEGNTSEVMASLQLSYDDLPSVLKQCLLCFSIYPEDFNISGEQIVHWWVGEGLVEADQDRETAVELGFQYLSELVSRCLVEVVHRRGYDGRVYSCKMHDLVRDMTIKIAKDEAFCSFDEQGKQRFREDSRWLGFTTDMSISSLKITAKLRALIMMSGNPVTLDRKLALLCSLRVLDFSDMKLDRNEARYLWKWICSLKRIAVLNLSGISDVKEVPSSIQKLYNLQILVLRRCSNLAEIHPSITNLKKLIVLDLGFCALKYQPHGLGKLVHLQELSGFRVVNPAITRCCGLLELLKLEQLRVLRMSINNDSEISENELDVLSKFEKLQVLAIDAEECKENIVPEVLNKLSTPPNLKELYFKRYHHRTLPKWMNPRKLSKLKYLCLENGYVNNFKTSPEFYDHQDNSVSRWIFEGLYMKQMPNLELDWEILQRDVPSLNYAEICQCFKLQNFPYPTSQPIVWKKYQD</sequence>
<reference evidence="1 2" key="1">
    <citation type="journal article" date="2023" name="Science">
        <title>Complex scaffold remodeling in plant triterpene biosynthesis.</title>
        <authorList>
            <person name="De La Pena R."/>
            <person name="Hodgson H."/>
            <person name="Liu J.C."/>
            <person name="Stephenson M.J."/>
            <person name="Martin A.C."/>
            <person name="Owen C."/>
            <person name="Harkess A."/>
            <person name="Leebens-Mack J."/>
            <person name="Jimenez L.E."/>
            <person name="Osbourn A."/>
            <person name="Sattely E.S."/>
        </authorList>
    </citation>
    <scope>NUCLEOTIDE SEQUENCE [LARGE SCALE GENOMIC DNA]</scope>
    <source>
        <strain evidence="2">cv. JPN11</strain>
        <tissue evidence="1">Leaf</tissue>
    </source>
</reference>
<dbReference type="EMBL" id="CM051399">
    <property type="protein sequence ID" value="KAJ4717368.1"/>
    <property type="molecule type" value="Genomic_DNA"/>
</dbReference>
<keyword evidence="2" id="KW-1185">Reference proteome</keyword>
<accession>A0ACC1Y2D9</accession>
<evidence type="ECO:0000313" key="2">
    <source>
        <dbReference type="Proteomes" id="UP001164539"/>
    </source>
</evidence>